<feature type="compositionally biased region" description="Basic and acidic residues" evidence="1">
    <location>
        <begin position="60"/>
        <end position="71"/>
    </location>
</feature>
<feature type="compositionally biased region" description="Basic and acidic residues" evidence="1">
    <location>
        <begin position="128"/>
        <end position="156"/>
    </location>
</feature>
<evidence type="ECO:0000313" key="3">
    <source>
        <dbReference type="Proteomes" id="UP001066276"/>
    </source>
</evidence>
<reference evidence="2" key="1">
    <citation type="journal article" date="2022" name="bioRxiv">
        <title>Sequencing and chromosome-scale assembly of the giantPleurodeles waltlgenome.</title>
        <authorList>
            <person name="Brown T."/>
            <person name="Elewa A."/>
            <person name="Iarovenko S."/>
            <person name="Subramanian E."/>
            <person name="Araus A.J."/>
            <person name="Petzold A."/>
            <person name="Susuki M."/>
            <person name="Suzuki K.-i.T."/>
            <person name="Hayashi T."/>
            <person name="Toyoda A."/>
            <person name="Oliveira C."/>
            <person name="Osipova E."/>
            <person name="Leigh N.D."/>
            <person name="Simon A."/>
            <person name="Yun M.H."/>
        </authorList>
    </citation>
    <scope>NUCLEOTIDE SEQUENCE</scope>
    <source>
        <strain evidence="2">20211129_DDA</strain>
        <tissue evidence="2">Liver</tissue>
    </source>
</reference>
<gene>
    <name evidence="2" type="ORF">NDU88_001513</name>
</gene>
<dbReference type="AlphaFoldDB" id="A0AAV7T0K3"/>
<comment type="caution">
    <text evidence="2">The sequence shown here is derived from an EMBL/GenBank/DDBJ whole genome shotgun (WGS) entry which is preliminary data.</text>
</comment>
<dbReference type="EMBL" id="JANPWB010000007">
    <property type="protein sequence ID" value="KAJ1169622.1"/>
    <property type="molecule type" value="Genomic_DNA"/>
</dbReference>
<proteinExistence type="predicted"/>
<sequence length="172" mass="18491">MALAGGRKVPIKLPEAEINVPCLEQGVCDGPDWADPHTASTCSDDASRKPDALSASSNHDVPEPSRREPRCLKGPPTLPGVWKFGSVAEEKKTTDGDKKEGVDDGESRDISHGSPSWVEPATLSADYSPKENTKEPGVPSRDEGERLREAGRECQPRFRRSVADAGAWGFLG</sequence>
<name>A0AAV7T0K3_PLEWA</name>
<keyword evidence="3" id="KW-1185">Reference proteome</keyword>
<protein>
    <submittedName>
        <fullName evidence="2">Uncharacterized protein</fullName>
    </submittedName>
</protein>
<feature type="compositionally biased region" description="Basic and acidic residues" evidence="1">
    <location>
        <begin position="88"/>
        <end position="111"/>
    </location>
</feature>
<evidence type="ECO:0000313" key="2">
    <source>
        <dbReference type="EMBL" id="KAJ1169622.1"/>
    </source>
</evidence>
<organism evidence="2 3">
    <name type="scientific">Pleurodeles waltl</name>
    <name type="common">Iberian ribbed newt</name>
    <dbReference type="NCBI Taxonomy" id="8319"/>
    <lineage>
        <taxon>Eukaryota</taxon>
        <taxon>Metazoa</taxon>
        <taxon>Chordata</taxon>
        <taxon>Craniata</taxon>
        <taxon>Vertebrata</taxon>
        <taxon>Euteleostomi</taxon>
        <taxon>Amphibia</taxon>
        <taxon>Batrachia</taxon>
        <taxon>Caudata</taxon>
        <taxon>Salamandroidea</taxon>
        <taxon>Salamandridae</taxon>
        <taxon>Pleurodelinae</taxon>
        <taxon>Pleurodeles</taxon>
    </lineage>
</organism>
<evidence type="ECO:0000256" key="1">
    <source>
        <dbReference type="SAM" id="MobiDB-lite"/>
    </source>
</evidence>
<dbReference type="Proteomes" id="UP001066276">
    <property type="component" value="Chromosome 4_1"/>
</dbReference>
<feature type="region of interest" description="Disordered" evidence="1">
    <location>
        <begin position="25"/>
        <end position="172"/>
    </location>
</feature>
<accession>A0AAV7T0K3</accession>